<name>A0A1S8L4Q3_9CLOT</name>
<dbReference type="STRING" id="84029.CROST_24730"/>
<protein>
    <submittedName>
        <fullName evidence="1">Uncharacterized protein</fullName>
    </submittedName>
</protein>
<dbReference type="KEGG" id="crw:CROST_025120"/>
<dbReference type="AlphaFoldDB" id="A0A1S8L4Q3"/>
<evidence type="ECO:0000313" key="2">
    <source>
        <dbReference type="Proteomes" id="UP000190951"/>
    </source>
</evidence>
<dbReference type="EMBL" id="CP096983">
    <property type="protein sequence ID" value="URZ11795.1"/>
    <property type="molecule type" value="Genomic_DNA"/>
</dbReference>
<sequence length="109" mass="12315">MDKMIGDKAVTQKADVTNVVDSTVNALDILKQMASRKFDIGTEHYELGLYAEENKDICPDLIETMNLGDGDIFYLYDTTKLLYYTVDAIKRLNNKITDLENQIASIKTS</sequence>
<dbReference type="Proteomes" id="UP000190951">
    <property type="component" value="Chromosome"/>
</dbReference>
<gene>
    <name evidence="1" type="ORF">CROST_025120</name>
</gene>
<dbReference type="RefSeq" id="WP_077834456.1">
    <property type="nucleotide sequence ID" value="NZ_CP096983.1"/>
</dbReference>
<organism evidence="1 2">
    <name type="scientific">Clostridium felsineum</name>
    <dbReference type="NCBI Taxonomy" id="36839"/>
    <lineage>
        <taxon>Bacteria</taxon>
        <taxon>Bacillati</taxon>
        <taxon>Bacillota</taxon>
        <taxon>Clostridia</taxon>
        <taxon>Eubacteriales</taxon>
        <taxon>Clostridiaceae</taxon>
        <taxon>Clostridium</taxon>
    </lineage>
</organism>
<accession>A0A1S8L4Q3</accession>
<evidence type="ECO:0000313" key="1">
    <source>
        <dbReference type="EMBL" id="URZ11795.1"/>
    </source>
</evidence>
<keyword evidence="2" id="KW-1185">Reference proteome</keyword>
<proteinExistence type="predicted"/>
<reference evidence="1 2" key="1">
    <citation type="submission" date="2022-04" db="EMBL/GenBank/DDBJ databases">
        <title>Genome sequence of C. roseum typestrain.</title>
        <authorList>
            <person name="Poehlein A."/>
            <person name="Schoch T."/>
            <person name="Duerre P."/>
            <person name="Daniel R."/>
        </authorList>
    </citation>
    <scope>NUCLEOTIDE SEQUENCE [LARGE SCALE GENOMIC DNA]</scope>
    <source>
        <strain evidence="1 2">DSM 7320</strain>
    </source>
</reference>